<name>A0AA36NKA2_9DINO</name>
<accession>A0AA36NKA2</accession>
<comment type="similarity">
    <text evidence="1">Belongs to the pseudouridine synthase RluA family.</text>
</comment>
<feature type="compositionally biased region" description="Low complexity" evidence="2">
    <location>
        <begin position="1059"/>
        <end position="1069"/>
    </location>
</feature>
<dbReference type="CDD" id="cd00051">
    <property type="entry name" value="EFh"/>
    <property type="match status" value="1"/>
</dbReference>
<reference evidence="4" key="1">
    <citation type="submission" date="2023-08" db="EMBL/GenBank/DDBJ databases">
        <authorList>
            <person name="Chen Y."/>
            <person name="Shah S."/>
            <person name="Dougan E. K."/>
            <person name="Thang M."/>
            <person name="Chan C."/>
        </authorList>
    </citation>
    <scope>NUCLEOTIDE SEQUENCE</scope>
</reference>
<dbReference type="PROSITE" id="PS00018">
    <property type="entry name" value="EF_HAND_1"/>
    <property type="match status" value="1"/>
</dbReference>
<keyword evidence="5" id="KW-1185">Reference proteome</keyword>
<dbReference type="InterPro" id="IPR018247">
    <property type="entry name" value="EF_Hand_1_Ca_BS"/>
</dbReference>
<dbReference type="EMBL" id="CAUJNA010003674">
    <property type="protein sequence ID" value="CAJ1407526.1"/>
    <property type="molecule type" value="Genomic_DNA"/>
</dbReference>
<dbReference type="GO" id="GO:0000455">
    <property type="term" value="P:enzyme-directed rRNA pseudouridine synthesis"/>
    <property type="evidence" value="ECO:0007669"/>
    <property type="project" value="TreeGrafter"/>
</dbReference>
<proteinExistence type="inferred from homology"/>
<feature type="compositionally biased region" description="Acidic residues" evidence="2">
    <location>
        <begin position="941"/>
        <end position="954"/>
    </location>
</feature>
<dbReference type="Gene3D" id="3.30.2350.10">
    <property type="entry name" value="Pseudouridine synthase"/>
    <property type="match status" value="1"/>
</dbReference>
<feature type="region of interest" description="Disordered" evidence="2">
    <location>
        <begin position="568"/>
        <end position="613"/>
    </location>
</feature>
<feature type="compositionally biased region" description="Basic residues" evidence="2">
    <location>
        <begin position="1101"/>
        <end position="1133"/>
    </location>
</feature>
<gene>
    <name evidence="4" type="ORF">EVOR1521_LOCUS29191</name>
</gene>
<dbReference type="InterPro" id="IPR002048">
    <property type="entry name" value="EF_hand_dom"/>
</dbReference>
<feature type="region of interest" description="Disordered" evidence="2">
    <location>
        <begin position="58"/>
        <end position="274"/>
    </location>
</feature>
<organism evidence="4 5">
    <name type="scientific">Effrenium voratum</name>
    <dbReference type="NCBI Taxonomy" id="2562239"/>
    <lineage>
        <taxon>Eukaryota</taxon>
        <taxon>Sar</taxon>
        <taxon>Alveolata</taxon>
        <taxon>Dinophyceae</taxon>
        <taxon>Suessiales</taxon>
        <taxon>Symbiodiniaceae</taxon>
        <taxon>Effrenium</taxon>
    </lineage>
</organism>
<feature type="compositionally biased region" description="Basic and acidic residues" evidence="2">
    <location>
        <begin position="585"/>
        <end position="595"/>
    </location>
</feature>
<dbReference type="AlphaFoldDB" id="A0AA36NKA2"/>
<dbReference type="PROSITE" id="PS50222">
    <property type="entry name" value="EF_HAND_2"/>
    <property type="match status" value="1"/>
</dbReference>
<dbReference type="Gene3D" id="1.10.238.10">
    <property type="entry name" value="EF-hand"/>
    <property type="match status" value="1"/>
</dbReference>
<feature type="domain" description="EF-hand" evidence="3">
    <location>
        <begin position="1"/>
        <end position="28"/>
    </location>
</feature>
<dbReference type="SUPFAM" id="SSF55120">
    <property type="entry name" value="Pseudouridine synthase"/>
    <property type="match status" value="1"/>
</dbReference>
<feature type="compositionally biased region" description="Basic and acidic residues" evidence="2">
    <location>
        <begin position="1214"/>
        <end position="1223"/>
    </location>
</feature>
<protein>
    <recommendedName>
        <fullName evidence="3">EF-hand domain-containing protein</fullName>
    </recommendedName>
</protein>
<sequence length="1234" mass="132797">MIREADVDGDGQINYEEFLAGSCDFRPSTQSFAAMADQLTEEQIAEFKEAFSLLREVDHGAESDRNRQGRVPDAASSRNGASKSPVKGGAPTRTAAPATTSSAGPPKALGAGTVTRPKAPGKAPPLRPGMGTVARPPGGSAAPQRTIPGVVVRPVVGRPPAPALPAPAPGGSAGSVKTSGAVSSAKASSPGAAGSAPASGRSPTAGAAPAAPAKVAEGAPAPKTVGSAQGAEPARATGEAARTGPEAARASGGSTGSSTAAAPRPAGSAPAAKAAAAGAPARPAGAPPAGMLAILGGMSDFLSSVSNQATGGYSEEQTRGCIACALRLGKPEPVKVLARLHGLAASCWAHSSADSATIKALAVLVGVSLAANKDCLEEAIARRLVRLDWRREHQLTALALLLKDPPKADAEAWREADLLRSLAKAKSLSGDVHLSVLRLILGVPQPGEDADAASALAEMLRIIGNGTWNAEIQLAAMAIAFQTAETLEAVLQKLAQSVTKQSLSKESGTEVLECVLQIDQGKRGNPQAVSAALQRADISAEVRKAVNEALHVSEDEAGWDALKALVDEADEEEDAEDEEEDETDAKEAETDNKAGEEDDDEGEEEESVDLDDMGAWDSESEAASYGGSDLDALHFSDSDMESLGLSGDDGTATKESSGGGLLTAMFRGGSLHSEEKLRDRGRRVMIVEYPNMIWKGQDICVVQKPADWICSASDVDKKKGRKLDPNEDLRNKGFKIMKDLLDYKFAEREKKYIHWWIQLTHEANREHFPNLFDVDQNYGLCHRLDRETSGTVLVGITKRCRTQMRECFHRHYVRKLYVCLAHGFIDKAEQTVDRNLEAMGQKAKLDRRGKRARTHVKVLGYFTRTHKSGKVDEYTLCTCEIAEGRMHQIRLHMSAALGSPIVSEFYYQKAKQMIEDRRWCNRVFLHAYAVGFPDMGGANDPAEEEEDGDHEDEEEKVRVENTEQEWHCCICPLTGELRKVLKDLKPRDQQLKGIQADAMLQSCLDGGLISPGHKDVHCKGSQQRQSLIDEVFFPWSSKVNPIQAGDLAKVRADASQRTKQQALIQQQQQERLEKQKNRQLQQEQRRSNSRDGREGTVALRPKAKAGRRCSASPRRKRGQSVGNKRPRIGRRLRSPGPPPPPARDRSAEPSVSPSDAQAPRQGRRIRSRSGGRVNRRRSLSIRRRVPAAPSRSVSVMRRRGKRRKRELPGSPGRSPEKRGELGGRPRRGGTLSQG</sequence>
<feature type="compositionally biased region" description="Acidic residues" evidence="2">
    <location>
        <begin position="596"/>
        <end position="613"/>
    </location>
</feature>
<dbReference type="GO" id="GO:0005509">
    <property type="term" value="F:calcium ion binding"/>
    <property type="evidence" value="ECO:0007669"/>
    <property type="project" value="InterPro"/>
</dbReference>
<dbReference type="GO" id="GO:0009982">
    <property type="term" value="F:pseudouridine synthase activity"/>
    <property type="evidence" value="ECO:0007669"/>
    <property type="project" value="InterPro"/>
</dbReference>
<feature type="compositionally biased region" description="Basic and acidic residues" evidence="2">
    <location>
        <begin position="58"/>
        <end position="67"/>
    </location>
</feature>
<feature type="compositionally biased region" description="Acidic residues" evidence="2">
    <location>
        <begin position="568"/>
        <end position="584"/>
    </location>
</feature>
<dbReference type="GO" id="GO:0003723">
    <property type="term" value="F:RNA binding"/>
    <property type="evidence" value="ECO:0007669"/>
    <property type="project" value="InterPro"/>
</dbReference>
<evidence type="ECO:0000256" key="2">
    <source>
        <dbReference type="SAM" id="MobiDB-lite"/>
    </source>
</evidence>
<evidence type="ECO:0000313" key="5">
    <source>
        <dbReference type="Proteomes" id="UP001178507"/>
    </source>
</evidence>
<dbReference type="PANTHER" id="PTHR21600">
    <property type="entry name" value="MITOCHONDRIAL RNA PSEUDOURIDINE SYNTHASE"/>
    <property type="match status" value="1"/>
</dbReference>
<feature type="compositionally biased region" description="Basic and acidic residues" evidence="2">
    <location>
        <begin position="1083"/>
        <end position="1094"/>
    </location>
</feature>
<evidence type="ECO:0000313" key="4">
    <source>
        <dbReference type="EMBL" id="CAJ1407526.1"/>
    </source>
</evidence>
<feature type="compositionally biased region" description="Basic residues" evidence="2">
    <location>
        <begin position="1161"/>
        <end position="1185"/>
    </location>
</feature>
<dbReference type="CDD" id="cd02869">
    <property type="entry name" value="PseudoU_synth_RluA_like"/>
    <property type="match status" value="1"/>
</dbReference>
<feature type="compositionally biased region" description="Low complexity" evidence="2">
    <location>
        <begin position="174"/>
        <end position="222"/>
    </location>
</feature>
<feature type="region of interest" description="Disordered" evidence="2">
    <location>
        <begin position="935"/>
        <end position="954"/>
    </location>
</feature>
<feature type="compositionally biased region" description="Basic residues" evidence="2">
    <location>
        <begin position="1196"/>
        <end position="1205"/>
    </location>
</feature>
<dbReference type="InterPro" id="IPR020103">
    <property type="entry name" value="PsdUridine_synth_cat_dom_sf"/>
</dbReference>
<dbReference type="InterPro" id="IPR050188">
    <property type="entry name" value="RluA_PseudoU_synthase"/>
</dbReference>
<feature type="region of interest" description="Disordered" evidence="2">
    <location>
        <begin position="1059"/>
        <end position="1234"/>
    </location>
</feature>
<dbReference type="Proteomes" id="UP001178507">
    <property type="component" value="Unassembled WGS sequence"/>
</dbReference>
<feature type="compositionally biased region" description="Low complexity" evidence="2">
    <location>
        <begin position="247"/>
        <end position="274"/>
    </location>
</feature>
<feature type="compositionally biased region" description="Pro residues" evidence="2">
    <location>
        <begin position="157"/>
        <end position="168"/>
    </location>
</feature>
<dbReference type="InterPro" id="IPR006145">
    <property type="entry name" value="PsdUridine_synth_RsuA/RluA"/>
</dbReference>
<dbReference type="PANTHER" id="PTHR21600:SF87">
    <property type="entry name" value="RNA PSEUDOURIDYLATE SYNTHASE DOMAIN-CONTAINING PROTEIN 1"/>
    <property type="match status" value="1"/>
</dbReference>
<feature type="compositionally biased region" description="Low complexity" evidence="2">
    <location>
        <begin position="87"/>
        <end position="108"/>
    </location>
</feature>
<evidence type="ECO:0000259" key="3">
    <source>
        <dbReference type="PROSITE" id="PS50222"/>
    </source>
</evidence>
<evidence type="ECO:0000256" key="1">
    <source>
        <dbReference type="ARBA" id="ARBA00010876"/>
    </source>
</evidence>
<dbReference type="Pfam" id="PF00849">
    <property type="entry name" value="PseudoU_synth_2"/>
    <property type="match status" value="1"/>
</dbReference>
<comment type="caution">
    <text evidence="4">The sequence shown here is derived from an EMBL/GenBank/DDBJ whole genome shotgun (WGS) entry which is preliminary data.</text>
</comment>